<dbReference type="Gene3D" id="3.90.190.10">
    <property type="entry name" value="Protein tyrosine phosphatase superfamily"/>
    <property type="match status" value="1"/>
</dbReference>
<dbReference type="SUPFAM" id="SSF52799">
    <property type="entry name" value="(Phosphotyrosine protein) phosphatases II"/>
    <property type="match status" value="1"/>
</dbReference>
<evidence type="ECO:0000313" key="4">
    <source>
        <dbReference type="Proteomes" id="UP001228905"/>
    </source>
</evidence>
<dbReference type="PROSITE" id="PS00383">
    <property type="entry name" value="TYR_PHOSPHATASE_1"/>
    <property type="match status" value="1"/>
</dbReference>
<comment type="similarity">
    <text evidence="1">Belongs to the protein-tyrosine phosphatase family.</text>
</comment>
<dbReference type="Proteomes" id="UP001228905">
    <property type="component" value="Unassembled WGS sequence"/>
</dbReference>
<organism evidence="3 4">
    <name type="scientific">Caulobacter ginsengisoli</name>
    <dbReference type="NCBI Taxonomy" id="400775"/>
    <lineage>
        <taxon>Bacteria</taxon>
        <taxon>Pseudomonadati</taxon>
        <taxon>Pseudomonadota</taxon>
        <taxon>Alphaproteobacteria</taxon>
        <taxon>Caulobacterales</taxon>
        <taxon>Caulobacteraceae</taxon>
        <taxon>Caulobacter</taxon>
    </lineage>
</organism>
<dbReference type="RefSeq" id="WP_307352552.1">
    <property type="nucleotide sequence ID" value="NZ_JAUSVS010000011.1"/>
</dbReference>
<dbReference type="InterPro" id="IPR016130">
    <property type="entry name" value="Tyr_Pase_AS"/>
</dbReference>
<dbReference type="PROSITE" id="PS50056">
    <property type="entry name" value="TYR_PHOSPHATASE_2"/>
    <property type="match status" value="1"/>
</dbReference>
<proteinExistence type="inferred from homology"/>
<name>A0ABU0IWQ9_9CAUL</name>
<accession>A0ABU0IWQ9</accession>
<reference evidence="3 4" key="1">
    <citation type="submission" date="2023-07" db="EMBL/GenBank/DDBJ databases">
        <title>Genomic Encyclopedia of Type Strains, Phase IV (KMG-IV): sequencing the most valuable type-strain genomes for metagenomic binning, comparative biology and taxonomic classification.</title>
        <authorList>
            <person name="Goeker M."/>
        </authorList>
    </citation>
    <scope>NUCLEOTIDE SEQUENCE [LARGE SCALE GENOMIC DNA]</scope>
    <source>
        <strain evidence="3 4">DSM 18695</strain>
    </source>
</reference>
<comment type="caution">
    <text evidence="3">The sequence shown here is derived from an EMBL/GenBank/DDBJ whole genome shotgun (WGS) entry which is preliminary data.</text>
</comment>
<dbReference type="InterPro" id="IPR029021">
    <property type="entry name" value="Prot-tyrosine_phosphatase-like"/>
</dbReference>
<dbReference type="InterPro" id="IPR000387">
    <property type="entry name" value="Tyr_Pase_dom"/>
</dbReference>
<protein>
    <submittedName>
        <fullName evidence="3">Protein tyrosine/serine phosphatase</fullName>
    </submittedName>
</protein>
<dbReference type="PANTHER" id="PTHR31126:SF1">
    <property type="entry name" value="TYROSINE SPECIFIC PROTEIN PHOSPHATASES DOMAIN-CONTAINING PROTEIN"/>
    <property type="match status" value="1"/>
</dbReference>
<evidence type="ECO:0000259" key="2">
    <source>
        <dbReference type="PROSITE" id="PS50056"/>
    </source>
</evidence>
<gene>
    <name evidence="3" type="ORF">QO010_004245</name>
</gene>
<dbReference type="InterPro" id="IPR026893">
    <property type="entry name" value="Tyr/Ser_Pase_IphP-type"/>
</dbReference>
<evidence type="ECO:0000256" key="1">
    <source>
        <dbReference type="ARBA" id="ARBA00009580"/>
    </source>
</evidence>
<dbReference type="Pfam" id="PF13350">
    <property type="entry name" value="Y_phosphatase3"/>
    <property type="match status" value="1"/>
</dbReference>
<feature type="domain" description="Tyrosine specific protein phosphatases" evidence="2">
    <location>
        <begin position="126"/>
        <end position="159"/>
    </location>
</feature>
<keyword evidence="4" id="KW-1185">Reference proteome</keyword>
<evidence type="ECO:0000313" key="3">
    <source>
        <dbReference type="EMBL" id="MDQ0466452.1"/>
    </source>
</evidence>
<sequence>MTRKIPFEAIENFRDFGDYAAGQKRIRKRLLFRSAHQAEASEADLAAMRELGIRLILDLRRPGERERMPSRRYAGFDGQVIENHEGTDGDDPWHVFLKDSDLSVQAMQDYLRVYYDNAPHEPRHIDLFSRWFETLATGPGPALVHCAAGKDRTGIVCALTHHIAGVHPDEIVEDYLLTNDPERFARRGPGFADHVQELTGRRPTEAAMIAAMGVEAEYLHKAFEAMKARHGSIDGYLEQVLGVDAKRRAAIEAHILA</sequence>
<dbReference type="PANTHER" id="PTHR31126">
    <property type="entry name" value="TYROSINE-PROTEIN PHOSPHATASE"/>
    <property type="match status" value="1"/>
</dbReference>
<dbReference type="EMBL" id="JAUSVS010000011">
    <property type="protein sequence ID" value="MDQ0466452.1"/>
    <property type="molecule type" value="Genomic_DNA"/>
</dbReference>